<feature type="repeat" description="WD" evidence="11">
    <location>
        <begin position="251"/>
        <end position="288"/>
    </location>
</feature>
<evidence type="ECO:0000313" key="13">
    <source>
        <dbReference type="Proteomes" id="UP000038040"/>
    </source>
</evidence>
<evidence type="ECO:0000256" key="9">
    <source>
        <dbReference type="ARBA" id="ARBA00022737"/>
    </source>
</evidence>
<evidence type="ECO:0000256" key="10">
    <source>
        <dbReference type="ARBA" id="ARBA00023242"/>
    </source>
</evidence>
<dbReference type="AlphaFoldDB" id="A0A0N4U1T8"/>
<comment type="pathway">
    <text evidence="3">tRNA modification; 5-methoxycarbonylmethyl-2-thiouridine-tRNA biosynthesis.</text>
</comment>
<evidence type="ECO:0000313" key="15">
    <source>
        <dbReference type="WBParaSite" id="DME_0000059401-mRNA-1"/>
    </source>
</evidence>
<feature type="repeat" description="WD" evidence="11">
    <location>
        <begin position="448"/>
        <end position="477"/>
    </location>
</feature>
<dbReference type="Proteomes" id="UP000038040">
    <property type="component" value="Unplaced"/>
</dbReference>
<evidence type="ECO:0000256" key="11">
    <source>
        <dbReference type="PROSITE-ProRule" id="PRU00221"/>
    </source>
</evidence>
<name>A0A0N4U1T8_DRAME</name>
<evidence type="ECO:0000256" key="3">
    <source>
        <dbReference type="ARBA" id="ARBA00005043"/>
    </source>
</evidence>
<evidence type="ECO:0000256" key="4">
    <source>
        <dbReference type="ARBA" id="ARBA00005881"/>
    </source>
</evidence>
<dbReference type="Proteomes" id="UP000274756">
    <property type="component" value="Unassembled WGS sequence"/>
</dbReference>
<dbReference type="InterPro" id="IPR019775">
    <property type="entry name" value="WD40_repeat_CS"/>
</dbReference>
<dbReference type="FunFam" id="2.130.10.10:FF:000400">
    <property type="entry name" value="Elongator acetyltransferase complex subunit 2"/>
    <property type="match status" value="1"/>
</dbReference>
<evidence type="ECO:0000256" key="5">
    <source>
        <dbReference type="ARBA" id="ARBA00020267"/>
    </source>
</evidence>
<keyword evidence="9" id="KW-0677">Repeat</keyword>
<feature type="repeat" description="WD" evidence="11">
    <location>
        <begin position="337"/>
        <end position="369"/>
    </location>
</feature>
<reference evidence="15" key="1">
    <citation type="submission" date="2017-02" db="UniProtKB">
        <authorList>
            <consortium name="WormBaseParasite"/>
        </authorList>
    </citation>
    <scope>IDENTIFICATION</scope>
</reference>
<dbReference type="GO" id="GO:0002098">
    <property type="term" value="P:tRNA wobble uridine modification"/>
    <property type="evidence" value="ECO:0007669"/>
    <property type="project" value="InterPro"/>
</dbReference>
<keyword evidence="8" id="KW-0819">tRNA processing</keyword>
<dbReference type="GO" id="GO:0005737">
    <property type="term" value="C:cytoplasm"/>
    <property type="evidence" value="ECO:0007669"/>
    <property type="project" value="UniProtKB-SubCell"/>
</dbReference>
<dbReference type="GO" id="GO:0033588">
    <property type="term" value="C:elongator holoenzyme complex"/>
    <property type="evidence" value="ECO:0007669"/>
    <property type="project" value="InterPro"/>
</dbReference>
<organism evidence="13 15">
    <name type="scientific">Dracunculus medinensis</name>
    <name type="common">Guinea worm</name>
    <dbReference type="NCBI Taxonomy" id="318479"/>
    <lineage>
        <taxon>Eukaryota</taxon>
        <taxon>Metazoa</taxon>
        <taxon>Ecdysozoa</taxon>
        <taxon>Nematoda</taxon>
        <taxon>Chromadorea</taxon>
        <taxon>Rhabditida</taxon>
        <taxon>Spirurina</taxon>
        <taxon>Dracunculoidea</taxon>
        <taxon>Dracunculidae</taxon>
        <taxon>Dracunculus</taxon>
    </lineage>
</organism>
<dbReference type="UniPathway" id="UPA00988"/>
<dbReference type="GO" id="GO:0005634">
    <property type="term" value="C:nucleus"/>
    <property type="evidence" value="ECO:0007669"/>
    <property type="project" value="UniProtKB-SubCell"/>
</dbReference>
<dbReference type="EMBL" id="UYYG01001151">
    <property type="protein sequence ID" value="VDN54981.1"/>
    <property type="molecule type" value="Genomic_DNA"/>
</dbReference>
<dbReference type="SMART" id="SM00320">
    <property type="entry name" value="WD40"/>
    <property type="match status" value="9"/>
</dbReference>
<evidence type="ECO:0000256" key="1">
    <source>
        <dbReference type="ARBA" id="ARBA00004123"/>
    </source>
</evidence>
<gene>
    <name evidence="12" type="ORF">DME_LOCUS4954</name>
</gene>
<comment type="similarity">
    <text evidence="4">Belongs to the WD repeat ELP2 family.</text>
</comment>
<feature type="repeat" description="WD" evidence="11">
    <location>
        <begin position="712"/>
        <end position="745"/>
    </location>
</feature>
<dbReference type="Pfam" id="PF00400">
    <property type="entry name" value="WD40"/>
    <property type="match status" value="5"/>
</dbReference>
<dbReference type="InterPro" id="IPR015943">
    <property type="entry name" value="WD40/YVTN_repeat-like_dom_sf"/>
</dbReference>
<evidence type="ECO:0000256" key="8">
    <source>
        <dbReference type="ARBA" id="ARBA00022694"/>
    </source>
</evidence>
<dbReference type="InterPro" id="IPR036322">
    <property type="entry name" value="WD40_repeat_dom_sf"/>
</dbReference>
<evidence type="ECO:0000256" key="6">
    <source>
        <dbReference type="ARBA" id="ARBA00022490"/>
    </source>
</evidence>
<proteinExistence type="inferred from homology"/>
<protein>
    <recommendedName>
        <fullName evidence="5">Elongator complex protein 2</fullName>
    </recommendedName>
</protein>
<dbReference type="OrthoDB" id="27911at2759"/>
<dbReference type="InterPro" id="IPR001680">
    <property type="entry name" value="WD40_rpt"/>
</dbReference>
<accession>A0A0N4U1T8</accession>
<dbReference type="STRING" id="318479.A0A0N4U1T8"/>
<evidence type="ECO:0000313" key="12">
    <source>
        <dbReference type="EMBL" id="VDN54981.1"/>
    </source>
</evidence>
<dbReference type="Gene3D" id="2.130.10.10">
    <property type="entry name" value="YVTN repeat-like/Quinoprotein amine dehydrogenase"/>
    <property type="match status" value="5"/>
</dbReference>
<dbReference type="InterPro" id="IPR037289">
    <property type="entry name" value="Elp2"/>
</dbReference>
<dbReference type="WBParaSite" id="DME_0000059401-mRNA-1">
    <property type="protein sequence ID" value="DME_0000059401-mRNA-1"/>
    <property type="gene ID" value="DME_0000059401"/>
</dbReference>
<evidence type="ECO:0000256" key="2">
    <source>
        <dbReference type="ARBA" id="ARBA00004496"/>
    </source>
</evidence>
<comment type="subcellular location">
    <subcellularLocation>
        <location evidence="2">Cytoplasm</location>
    </subcellularLocation>
    <subcellularLocation>
        <location evidence="1">Nucleus</location>
    </subcellularLocation>
</comment>
<reference evidence="12 14" key="2">
    <citation type="submission" date="2018-11" db="EMBL/GenBank/DDBJ databases">
        <authorList>
            <consortium name="Pathogen Informatics"/>
        </authorList>
    </citation>
    <scope>NUCLEOTIDE SEQUENCE [LARGE SCALE GENOMIC DNA]</scope>
</reference>
<dbReference type="PANTHER" id="PTHR44111:SF1">
    <property type="entry name" value="ELONGATOR COMPLEX PROTEIN 2"/>
    <property type="match status" value="1"/>
</dbReference>
<dbReference type="PANTHER" id="PTHR44111">
    <property type="entry name" value="ELONGATOR COMPLEX PROTEIN 2"/>
    <property type="match status" value="1"/>
</dbReference>
<evidence type="ECO:0000313" key="14">
    <source>
        <dbReference type="Proteomes" id="UP000274756"/>
    </source>
</evidence>
<keyword evidence="10" id="KW-0539">Nucleus</keyword>
<keyword evidence="7 11" id="KW-0853">WD repeat</keyword>
<keyword evidence="6" id="KW-0963">Cytoplasm</keyword>
<dbReference type="PROSITE" id="PS50294">
    <property type="entry name" value="WD_REPEATS_REGION"/>
    <property type="match status" value="3"/>
</dbReference>
<evidence type="ECO:0000256" key="7">
    <source>
        <dbReference type="ARBA" id="ARBA00022574"/>
    </source>
</evidence>
<sequence>MVEVTTTFIAKGCEKRPNILCWSHRINIIAFSSRNDICLAFPKTDFCGTFADIPLNSLGSWCWCRSSTNHQLNEPVIGHIFGLDGKLGAKITNTASEHSGVVVSLKFSSSYKYLNYGKDNLDYLISGCNKGKIVLWTIHKNSDIRRCTIHPLVIWESGPSSVVDCALFNYSRENGFLSSIMVYSLTNNSLNITWAYIRNCELANSCTSDDQKQSLKSFPDFILLAASLTDCSVELFTGFISEKTFQLALKIVGHTDWVTTMDIKVVENNCALLVTAGIDKSIRIWNISLSSKDSIKPNGNIHVSNQKSTYETRIVTNEKNDQRNGQMILKVQIEAILRGHECMIHSIAWHPIKNQLLSVSEDKCLVIWEPVEVGNKNNSDLLDSGIWLEKVRAGEVGGQDSNYWGGCFSPDGKVIIVYTYFGGLQMWRVHVLLKENEENVHLVQESCFGGHSDEVSDLSWDPSGNYLLSCSSDQTTRCFAPYPAQAIFIEIARPQVHGYDLNCITSISASCFISGADEKILRVFRAPITFAQSIINLCGYNFDEAFGSQANLAGQGASQPALGLSNKQIEESGSNSMPDFGIESKVNAIISKPTELHGAPTESFLMQNTLWPEIHKFYGHCFEVFAVTSNHAGTLIASASKASRLEHAAIILWDTKEWKPVTTLYSHHLTVAQLAFSPNDNLLLSVSRDRTFTVFICNDKDSCSWKAISNTSKVHSRIVWSCSWSNDNRYFATGSRDQKLILWTLTEYLSIKLVVEYKCSSAVTAIDFCPINLERGHILAAGFESGEIEILEWNKIHQKFVKLKSLNQYEAHSKTVRRLRFRPHAGLWNPNEKSDDLCYELASASDDNAVKVHQVLIK</sequence>
<dbReference type="SUPFAM" id="SSF50978">
    <property type="entry name" value="WD40 repeat-like"/>
    <property type="match status" value="2"/>
</dbReference>
<keyword evidence="14" id="KW-1185">Reference proteome</keyword>
<dbReference type="PROSITE" id="PS00678">
    <property type="entry name" value="WD_REPEATS_1"/>
    <property type="match status" value="1"/>
</dbReference>
<dbReference type="PROSITE" id="PS50082">
    <property type="entry name" value="WD_REPEATS_2"/>
    <property type="match status" value="5"/>
</dbReference>
<feature type="repeat" description="WD" evidence="11">
    <location>
        <begin position="664"/>
        <end position="695"/>
    </location>
</feature>